<accession>A0A2T2P964</accession>
<evidence type="ECO:0000256" key="1">
    <source>
        <dbReference type="SAM" id="MobiDB-lite"/>
    </source>
</evidence>
<feature type="compositionally biased region" description="Basic and acidic residues" evidence="1">
    <location>
        <begin position="297"/>
        <end position="308"/>
    </location>
</feature>
<feature type="compositionally biased region" description="Gly residues" evidence="1">
    <location>
        <begin position="179"/>
        <end position="193"/>
    </location>
</feature>
<organism evidence="2 3">
    <name type="scientific">Corynespora cassiicola Philippines</name>
    <dbReference type="NCBI Taxonomy" id="1448308"/>
    <lineage>
        <taxon>Eukaryota</taxon>
        <taxon>Fungi</taxon>
        <taxon>Dikarya</taxon>
        <taxon>Ascomycota</taxon>
        <taxon>Pezizomycotina</taxon>
        <taxon>Dothideomycetes</taxon>
        <taxon>Pleosporomycetidae</taxon>
        <taxon>Pleosporales</taxon>
        <taxon>Corynesporascaceae</taxon>
        <taxon>Corynespora</taxon>
    </lineage>
</organism>
<evidence type="ECO:0000313" key="3">
    <source>
        <dbReference type="Proteomes" id="UP000240883"/>
    </source>
</evidence>
<dbReference type="Proteomes" id="UP000240883">
    <property type="component" value="Unassembled WGS sequence"/>
</dbReference>
<feature type="region of interest" description="Disordered" evidence="1">
    <location>
        <begin position="72"/>
        <end position="100"/>
    </location>
</feature>
<dbReference type="EMBL" id="KZ678128">
    <property type="protein sequence ID" value="PSN74116.1"/>
    <property type="molecule type" value="Genomic_DNA"/>
</dbReference>
<feature type="region of interest" description="Disordered" evidence="1">
    <location>
        <begin position="174"/>
        <end position="221"/>
    </location>
</feature>
<protein>
    <submittedName>
        <fullName evidence="2">Uncharacterized protein</fullName>
    </submittedName>
</protein>
<name>A0A2T2P964_CORCC</name>
<feature type="compositionally biased region" description="Basic and acidic residues" evidence="1">
    <location>
        <begin position="251"/>
        <end position="263"/>
    </location>
</feature>
<feature type="compositionally biased region" description="Basic and acidic residues" evidence="1">
    <location>
        <begin position="76"/>
        <end position="92"/>
    </location>
</feature>
<feature type="region of interest" description="Disordered" evidence="1">
    <location>
        <begin position="242"/>
        <end position="319"/>
    </location>
</feature>
<sequence>MVAAVAGTSRSWVFLQRARTWTQRCTGHNAGSTQRTAGVVLAVVLSLALIQTAVMPPEPVWPLVRASQLRARCGTRPRDPDCKRNSKSKRPDSGQGPAWETRAARAEPNCQSLTLCPAQMAVGRLRTWRCGGRSCQAMQPQAHAAYMVDMHRRNTQTGRGELACTGLHPTAGAAEGMVGASGSGSGSGNGSGSGDDDGDDAGGGGRAGRDTASVASQSGGKGKGALACPFPYCQAAAAAAAQQQQEQQATARDRRQSRSRWDQRTTGPQDYRTRWDGMGYQTGPAPIAPARSPSAQRRHDGEVPRSERPVPPSWAVERR</sequence>
<gene>
    <name evidence="2" type="ORF">BS50DRAFT_580965</name>
</gene>
<proteinExistence type="predicted"/>
<evidence type="ECO:0000313" key="2">
    <source>
        <dbReference type="EMBL" id="PSN74116.1"/>
    </source>
</evidence>
<reference evidence="2 3" key="1">
    <citation type="journal article" date="2018" name="Front. Microbiol.">
        <title>Genome-Wide Analysis of Corynespora cassiicola Leaf Fall Disease Putative Effectors.</title>
        <authorList>
            <person name="Lopez D."/>
            <person name="Ribeiro S."/>
            <person name="Label P."/>
            <person name="Fumanal B."/>
            <person name="Venisse J.S."/>
            <person name="Kohler A."/>
            <person name="de Oliveira R.R."/>
            <person name="Labutti K."/>
            <person name="Lipzen A."/>
            <person name="Lail K."/>
            <person name="Bauer D."/>
            <person name="Ohm R.A."/>
            <person name="Barry K.W."/>
            <person name="Spatafora J."/>
            <person name="Grigoriev I.V."/>
            <person name="Martin F.M."/>
            <person name="Pujade-Renaud V."/>
        </authorList>
    </citation>
    <scope>NUCLEOTIDE SEQUENCE [LARGE SCALE GENOMIC DNA]</scope>
    <source>
        <strain evidence="2 3">Philippines</strain>
    </source>
</reference>
<keyword evidence="3" id="KW-1185">Reference proteome</keyword>
<dbReference type="AlphaFoldDB" id="A0A2T2P964"/>
<feature type="compositionally biased region" description="Low complexity" evidence="1">
    <location>
        <begin position="284"/>
        <end position="295"/>
    </location>
</feature>